<feature type="region of interest" description="Disordered" evidence="16">
    <location>
        <begin position="507"/>
        <end position="529"/>
    </location>
</feature>
<feature type="active site" evidence="11">
    <location>
        <position position="72"/>
    </location>
</feature>
<dbReference type="SUPFAM" id="SSF52317">
    <property type="entry name" value="Class I glutamine amidotransferase-like"/>
    <property type="match status" value="1"/>
</dbReference>
<proteinExistence type="inferred from homology"/>
<dbReference type="InterPro" id="IPR024708">
    <property type="entry name" value="Catalase_AS"/>
</dbReference>
<dbReference type="InterPro" id="IPR024712">
    <property type="entry name" value="Catalase_clade2"/>
</dbReference>
<feature type="region of interest" description="Disordered" evidence="16">
    <location>
        <begin position="1"/>
        <end position="29"/>
    </location>
</feature>
<evidence type="ECO:0000256" key="9">
    <source>
        <dbReference type="ARBA" id="ARBA00023324"/>
    </source>
</evidence>
<evidence type="ECO:0000256" key="4">
    <source>
        <dbReference type="ARBA" id="ARBA00022559"/>
    </source>
</evidence>
<dbReference type="GO" id="GO:0020037">
    <property type="term" value="F:heme binding"/>
    <property type="evidence" value="ECO:0007669"/>
    <property type="project" value="UniProtKB-UniRule"/>
</dbReference>
<evidence type="ECO:0000313" key="19">
    <source>
        <dbReference type="Proteomes" id="UP000280368"/>
    </source>
</evidence>
<protein>
    <recommendedName>
        <fullName evidence="3 10">Catalase</fullName>
        <ecNumber evidence="3 10">1.11.1.6</ecNumber>
    </recommendedName>
</protein>
<dbReference type="PRINTS" id="PR00067">
    <property type="entry name" value="CATALASE"/>
</dbReference>
<dbReference type="PANTHER" id="PTHR42821">
    <property type="entry name" value="CATALASE"/>
    <property type="match status" value="1"/>
</dbReference>
<organism evidence="18 19">
    <name type="scientific">Flavobacterium weaverense</name>
    <dbReference type="NCBI Taxonomy" id="271156"/>
    <lineage>
        <taxon>Bacteria</taxon>
        <taxon>Pseudomonadati</taxon>
        <taxon>Bacteroidota</taxon>
        <taxon>Flavobacteriia</taxon>
        <taxon>Flavobacteriales</taxon>
        <taxon>Flavobacteriaceae</taxon>
        <taxon>Flavobacterium</taxon>
    </lineage>
</organism>
<evidence type="ECO:0000256" key="13">
    <source>
        <dbReference type="PIRSR" id="PIRSR038927-3"/>
    </source>
</evidence>
<dbReference type="InterPro" id="IPR041399">
    <property type="entry name" value="Catalase_large_C"/>
</dbReference>
<feature type="binding site" evidence="13">
    <location>
        <position position="366"/>
    </location>
    <ligand>
        <name>heme</name>
        <dbReference type="ChEBI" id="CHEBI:30413"/>
    </ligand>
</feature>
<dbReference type="InterPro" id="IPR002226">
    <property type="entry name" value="Catalase_haem_BS"/>
</dbReference>
<dbReference type="SUPFAM" id="SSF56634">
    <property type="entry name" value="Heme-dependent catalase-like"/>
    <property type="match status" value="1"/>
</dbReference>
<evidence type="ECO:0000256" key="12">
    <source>
        <dbReference type="PIRSR" id="PIRSR038927-2"/>
    </source>
</evidence>
<dbReference type="OrthoDB" id="9760293at2"/>
<dbReference type="InterPro" id="IPR029062">
    <property type="entry name" value="Class_I_gatase-like"/>
</dbReference>
<dbReference type="Pfam" id="PF00199">
    <property type="entry name" value="Catalase"/>
    <property type="match status" value="1"/>
</dbReference>
<evidence type="ECO:0000256" key="2">
    <source>
        <dbReference type="ARBA" id="ARBA00010660"/>
    </source>
</evidence>
<comment type="function">
    <text evidence="10">Decomposes hydrogen peroxide into water and oxygen; serves to protect cells from the toxic effects of hydrogen peroxide.</text>
</comment>
<feature type="compositionally biased region" description="Basic and acidic residues" evidence="16">
    <location>
        <begin position="1"/>
        <end position="19"/>
    </location>
</feature>
<evidence type="ECO:0000256" key="5">
    <source>
        <dbReference type="ARBA" id="ARBA00022617"/>
    </source>
</evidence>
<dbReference type="InterPro" id="IPR010582">
    <property type="entry name" value="Catalase_immune_responsive"/>
</dbReference>
<dbReference type="Pfam" id="PF06628">
    <property type="entry name" value="Catalase-rel"/>
    <property type="match status" value="1"/>
</dbReference>
<evidence type="ECO:0000256" key="11">
    <source>
        <dbReference type="PIRSR" id="PIRSR038927-1"/>
    </source>
</evidence>
<comment type="cofactor">
    <cofactor evidence="1 10 12">
        <name>heme</name>
        <dbReference type="ChEBI" id="CHEBI:30413"/>
    </cofactor>
</comment>
<evidence type="ECO:0000256" key="10">
    <source>
        <dbReference type="PIRNR" id="PIRNR038927"/>
    </source>
</evidence>
<dbReference type="GO" id="GO:0046872">
    <property type="term" value="F:metal ion binding"/>
    <property type="evidence" value="ECO:0007669"/>
    <property type="project" value="UniProtKB-KW"/>
</dbReference>
<dbReference type="Gene3D" id="3.40.50.880">
    <property type="match status" value="1"/>
</dbReference>
<evidence type="ECO:0000256" key="14">
    <source>
        <dbReference type="PIRSR" id="PIRSR038927-4"/>
    </source>
</evidence>
<evidence type="ECO:0000256" key="1">
    <source>
        <dbReference type="ARBA" id="ARBA00001971"/>
    </source>
</evidence>
<feature type="binding site" description="axial binding residue" evidence="12">
    <location>
        <position position="359"/>
    </location>
    <ligand>
        <name>heme</name>
        <dbReference type="ChEBI" id="CHEBI:30413"/>
    </ligand>
    <ligandPart>
        <name>Fe</name>
        <dbReference type="ChEBI" id="CHEBI:18248"/>
    </ligandPart>
</feature>
<feature type="binding site" evidence="13">
    <location>
        <position position="69"/>
    </location>
    <ligand>
        <name>heme</name>
        <dbReference type="ChEBI" id="CHEBI:30413"/>
    </ligand>
</feature>
<dbReference type="Proteomes" id="UP000280368">
    <property type="component" value="Unassembled WGS sequence"/>
</dbReference>
<dbReference type="EC" id="1.11.1.6" evidence="3 10"/>
<sequence length="713" mass="79627">MENFQDEKQRDLSKNKSDGTNKFLTTDQGLKINDDNNTLKAGERGPSLLEDFILREKITHFDHERIPERIVHARGSGAHGFFEVTNPIPELTKAGFLQTKGLKTPVFARISTVAGSRGSTDLARDVRGFSVKFYTQEGNYDLVGNNMPVFFIQDASKFPDLVHAVKPEPHNEMPQAASAHDTFWDFISLMPESMHMIMWIMSDRAIPRSLRMMEGFGVHTFRLINEADESVFVKFHWKPKLGTHAVAWDEAQKISGKNSDFHRQDLWDAIETGNFPEWELGVQIIPTADEHKYEFDLLDPTKLVPEELVPVTIVGRMVLNKNPDNFFAETEQIAFHPGHLVPGIDFSNDPLLQGRLFSYTDTQLSRLGSPNFHEIPINRSIAPTHNNQRDGHMRQEINTGRVSYHPNSLGGGCPYQAKISEGGFSSFSERIDSHKIRGRSESFNDHFGQAKLFFNSQTDIEKSHIVKALQFELGKVETTAIRVRMLGLLAQVDNKLAEKVAVGLGSTVPASPEKPMNHGVSPENEMGNQESTTVKQSIATSDALTMLKNPTNSKRIASRKVAILCSAGVSEDSVNSMKNALLKEDAKGFIIAPHLGSLKTDKDGAIPVDFSLLTSASVLFDSVYIPHGQDIKVLAENDDVQEFLNDAYKHCKVIAADGEGQKVIKAAAFASKISKNDKGIIMSDIQSSDDFTKEFITAMGKHRFWEREENLYK</sequence>
<keyword evidence="8 10" id="KW-0408">Iron</keyword>
<dbReference type="PROSITE" id="PS00437">
    <property type="entry name" value="CATALASE_1"/>
    <property type="match status" value="1"/>
</dbReference>
<accession>A0A3L9ZH89</accession>
<dbReference type="Gene3D" id="2.40.180.10">
    <property type="entry name" value="Catalase core domain"/>
    <property type="match status" value="1"/>
</dbReference>
<dbReference type="PANTHER" id="PTHR42821:SF1">
    <property type="entry name" value="CATALASE-B"/>
    <property type="match status" value="1"/>
</dbReference>
<keyword evidence="7 10" id="KW-0560">Oxidoreductase</keyword>
<keyword evidence="6 10" id="KW-0479">Metal-binding</keyword>
<comment type="similarity">
    <text evidence="2">Belongs to the catalase family. HPII subfamily.</text>
</comment>
<evidence type="ECO:0000256" key="8">
    <source>
        <dbReference type="ARBA" id="ARBA00023004"/>
    </source>
</evidence>
<dbReference type="Gene3D" id="1.20.1370.20">
    <property type="match status" value="1"/>
</dbReference>
<keyword evidence="4 10" id="KW-0575">Peroxidase</keyword>
<dbReference type="Pfam" id="PF18011">
    <property type="entry name" value="Catalase_C"/>
    <property type="match status" value="1"/>
</dbReference>
<dbReference type="PIRSF" id="PIRSF038927">
    <property type="entry name" value="Catalase_clade2"/>
    <property type="match status" value="1"/>
</dbReference>
<dbReference type="RefSeq" id="WP_121926593.1">
    <property type="nucleotide sequence ID" value="NZ_CBCSGA010000022.1"/>
</dbReference>
<dbReference type="FunFam" id="2.40.180.10:FF:000003">
    <property type="entry name" value="Catalase"/>
    <property type="match status" value="1"/>
</dbReference>
<feature type="cross-link" description="3'-histidyl-3-tyrosine (His-Tyr)" evidence="14">
    <location>
        <begin position="336"/>
        <end position="359"/>
    </location>
</feature>
<name>A0A3L9ZH89_9FLAO</name>
<dbReference type="GO" id="GO:0042744">
    <property type="term" value="P:hydrogen peroxide catabolic process"/>
    <property type="evidence" value="ECO:0007669"/>
    <property type="project" value="UniProtKB-UniRule"/>
</dbReference>
<gene>
    <name evidence="18" type="ORF">BC961_3050</name>
</gene>
<dbReference type="InterPro" id="IPR011614">
    <property type="entry name" value="Catalase_core"/>
</dbReference>
<evidence type="ECO:0000313" key="18">
    <source>
        <dbReference type="EMBL" id="RMA71660.1"/>
    </source>
</evidence>
<dbReference type="InterPro" id="IPR043156">
    <property type="entry name" value="Catalase_clade2_helical"/>
</dbReference>
<dbReference type="EMBL" id="REFH01000014">
    <property type="protein sequence ID" value="RMA71660.1"/>
    <property type="molecule type" value="Genomic_DNA"/>
</dbReference>
<keyword evidence="5 10" id="KW-0349">Heme</keyword>
<comment type="caution">
    <text evidence="18">The sequence shown here is derived from an EMBL/GenBank/DDBJ whole genome shotgun (WGS) entry which is preliminary data.</text>
</comment>
<evidence type="ECO:0000256" key="3">
    <source>
        <dbReference type="ARBA" id="ARBA00012314"/>
    </source>
</evidence>
<keyword evidence="9 10" id="KW-0376">Hydrogen peroxide</keyword>
<dbReference type="SMART" id="SM01060">
    <property type="entry name" value="Catalase"/>
    <property type="match status" value="1"/>
</dbReference>
<evidence type="ECO:0000259" key="17">
    <source>
        <dbReference type="SMART" id="SM01060"/>
    </source>
</evidence>
<evidence type="ECO:0000256" key="16">
    <source>
        <dbReference type="SAM" id="MobiDB-lite"/>
    </source>
</evidence>
<feature type="active site" evidence="11">
    <location>
        <position position="145"/>
    </location>
</feature>
<feature type="binding site" evidence="13">
    <location>
        <position position="109"/>
    </location>
    <ligand>
        <name>heme</name>
        <dbReference type="ChEBI" id="CHEBI:30413"/>
    </ligand>
</feature>
<evidence type="ECO:0000256" key="15">
    <source>
        <dbReference type="RuleBase" id="RU000498"/>
    </source>
</evidence>
<dbReference type="GO" id="GO:0005829">
    <property type="term" value="C:cytosol"/>
    <property type="evidence" value="ECO:0007669"/>
    <property type="project" value="TreeGrafter"/>
</dbReference>
<dbReference type="CDD" id="cd08155">
    <property type="entry name" value="catalase_clade_2"/>
    <property type="match status" value="1"/>
</dbReference>
<dbReference type="InterPro" id="IPR018028">
    <property type="entry name" value="Catalase"/>
</dbReference>
<dbReference type="PROSITE" id="PS00438">
    <property type="entry name" value="CATALASE_2"/>
    <property type="match status" value="1"/>
</dbReference>
<feature type="binding site" evidence="13">
    <location>
        <position position="355"/>
    </location>
    <ligand>
        <name>heme</name>
        <dbReference type="ChEBI" id="CHEBI:30413"/>
    </ligand>
</feature>
<comment type="catalytic activity">
    <reaction evidence="10 15">
        <text>2 H2O2 = O2 + 2 H2O</text>
        <dbReference type="Rhea" id="RHEA:20309"/>
        <dbReference type="ChEBI" id="CHEBI:15377"/>
        <dbReference type="ChEBI" id="CHEBI:15379"/>
        <dbReference type="ChEBI" id="CHEBI:16240"/>
        <dbReference type="EC" id="1.11.1.6"/>
    </reaction>
</comment>
<dbReference type="InterPro" id="IPR020835">
    <property type="entry name" value="Catalase_sf"/>
</dbReference>
<keyword evidence="19" id="KW-1185">Reference proteome</keyword>
<dbReference type="PROSITE" id="PS51402">
    <property type="entry name" value="CATALASE_3"/>
    <property type="match status" value="1"/>
</dbReference>
<feature type="domain" description="Catalase core" evidence="17">
    <location>
        <begin position="25"/>
        <end position="413"/>
    </location>
</feature>
<dbReference type="CDD" id="cd03132">
    <property type="entry name" value="GATase1_catalase"/>
    <property type="match status" value="1"/>
</dbReference>
<evidence type="ECO:0000256" key="6">
    <source>
        <dbReference type="ARBA" id="ARBA00022723"/>
    </source>
</evidence>
<dbReference type="GO" id="GO:0004096">
    <property type="term" value="F:catalase activity"/>
    <property type="evidence" value="ECO:0007669"/>
    <property type="project" value="UniProtKB-UniRule"/>
</dbReference>
<reference evidence="18 19" key="1">
    <citation type="submission" date="2018-10" db="EMBL/GenBank/DDBJ databases">
        <title>Genomic Encyclopedia of Archaeal and Bacterial Type Strains, Phase II (KMG-II): from individual species to whole genera.</title>
        <authorList>
            <person name="Goeker M."/>
        </authorList>
    </citation>
    <scope>NUCLEOTIDE SEQUENCE [LARGE SCALE GENOMIC DNA]</scope>
    <source>
        <strain evidence="18 19">DSM 19727</strain>
    </source>
</reference>
<feature type="binding site" evidence="13">
    <location>
        <position position="158"/>
    </location>
    <ligand>
        <name>heme</name>
        <dbReference type="ChEBI" id="CHEBI:30413"/>
    </ligand>
</feature>
<evidence type="ECO:0000256" key="7">
    <source>
        <dbReference type="ARBA" id="ARBA00023002"/>
    </source>
</evidence>
<dbReference type="AlphaFoldDB" id="A0A3L9ZH89"/>
<dbReference type="GO" id="GO:0006979">
    <property type="term" value="P:response to oxidative stress"/>
    <property type="evidence" value="ECO:0007669"/>
    <property type="project" value="InterPro"/>
</dbReference>